<accession>A0A6L9XUR0</accession>
<evidence type="ECO:0000256" key="8">
    <source>
        <dbReference type="SAM" id="MobiDB-lite"/>
    </source>
</evidence>
<comment type="caution">
    <text evidence="10">The sequence shown here is derived from an EMBL/GenBank/DDBJ whole genome shotgun (WGS) entry which is preliminary data.</text>
</comment>
<feature type="domain" description="ABC transmembrane type-1" evidence="9">
    <location>
        <begin position="106"/>
        <end position="297"/>
    </location>
</feature>
<feature type="transmembrane region" description="Helical" evidence="7">
    <location>
        <begin position="275"/>
        <end position="297"/>
    </location>
</feature>
<feature type="transmembrane region" description="Helical" evidence="7">
    <location>
        <begin position="46"/>
        <end position="66"/>
    </location>
</feature>
<feature type="transmembrane region" description="Helical" evidence="7">
    <location>
        <begin position="141"/>
        <end position="163"/>
    </location>
</feature>
<evidence type="ECO:0000259" key="9">
    <source>
        <dbReference type="PROSITE" id="PS50928"/>
    </source>
</evidence>
<dbReference type="Proteomes" id="UP000474967">
    <property type="component" value="Unassembled WGS sequence"/>
</dbReference>
<keyword evidence="6 7" id="KW-0472">Membrane</keyword>
<evidence type="ECO:0000256" key="7">
    <source>
        <dbReference type="RuleBase" id="RU363032"/>
    </source>
</evidence>
<organism evidence="10 11">
    <name type="scientific">Leifsonia tongyongensis</name>
    <dbReference type="NCBI Taxonomy" id="1268043"/>
    <lineage>
        <taxon>Bacteria</taxon>
        <taxon>Bacillati</taxon>
        <taxon>Actinomycetota</taxon>
        <taxon>Actinomycetes</taxon>
        <taxon>Micrococcales</taxon>
        <taxon>Microbacteriaceae</taxon>
        <taxon>Leifsonia</taxon>
    </lineage>
</organism>
<keyword evidence="2 7" id="KW-0813">Transport</keyword>
<proteinExistence type="inferred from homology"/>
<evidence type="ECO:0000256" key="1">
    <source>
        <dbReference type="ARBA" id="ARBA00004651"/>
    </source>
</evidence>
<evidence type="ECO:0000256" key="6">
    <source>
        <dbReference type="ARBA" id="ARBA00023136"/>
    </source>
</evidence>
<dbReference type="SUPFAM" id="SSF161098">
    <property type="entry name" value="MetI-like"/>
    <property type="match status" value="1"/>
</dbReference>
<feature type="transmembrane region" description="Helical" evidence="7">
    <location>
        <begin position="218"/>
        <end position="243"/>
    </location>
</feature>
<evidence type="ECO:0000256" key="2">
    <source>
        <dbReference type="ARBA" id="ARBA00022448"/>
    </source>
</evidence>
<keyword evidence="4 7" id="KW-0812">Transmembrane</keyword>
<dbReference type="CDD" id="cd06261">
    <property type="entry name" value="TM_PBP2"/>
    <property type="match status" value="1"/>
</dbReference>
<evidence type="ECO:0000313" key="10">
    <source>
        <dbReference type="EMBL" id="NEN04758.1"/>
    </source>
</evidence>
<keyword evidence="3" id="KW-1003">Cell membrane</keyword>
<comment type="subcellular location">
    <subcellularLocation>
        <location evidence="1 7">Cell membrane</location>
        <topology evidence="1 7">Multi-pass membrane protein</topology>
    </subcellularLocation>
</comment>
<dbReference type="PANTHER" id="PTHR32243">
    <property type="entry name" value="MALTOSE TRANSPORT SYSTEM PERMEASE-RELATED"/>
    <property type="match status" value="1"/>
</dbReference>
<dbReference type="Gene3D" id="1.10.3720.10">
    <property type="entry name" value="MetI-like"/>
    <property type="match status" value="1"/>
</dbReference>
<dbReference type="EMBL" id="JAAGWY010000001">
    <property type="protein sequence ID" value="NEN04758.1"/>
    <property type="molecule type" value="Genomic_DNA"/>
</dbReference>
<dbReference type="InterPro" id="IPR050901">
    <property type="entry name" value="BP-dep_ABC_trans_perm"/>
</dbReference>
<dbReference type="PROSITE" id="PS50928">
    <property type="entry name" value="ABC_TM1"/>
    <property type="match status" value="1"/>
</dbReference>
<dbReference type="GO" id="GO:0055085">
    <property type="term" value="P:transmembrane transport"/>
    <property type="evidence" value="ECO:0007669"/>
    <property type="project" value="InterPro"/>
</dbReference>
<keyword evidence="5 7" id="KW-1133">Transmembrane helix</keyword>
<protein>
    <submittedName>
        <fullName evidence="10">Carbohydrate ABC transporter permease</fullName>
    </submittedName>
</protein>
<dbReference type="PANTHER" id="PTHR32243:SF18">
    <property type="entry name" value="INNER MEMBRANE ABC TRANSPORTER PERMEASE PROTEIN YCJP"/>
    <property type="match status" value="1"/>
</dbReference>
<dbReference type="GO" id="GO:0005886">
    <property type="term" value="C:plasma membrane"/>
    <property type="evidence" value="ECO:0007669"/>
    <property type="project" value="UniProtKB-SubCell"/>
</dbReference>
<dbReference type="InterPro" id="IPR035906">
    <property type="entry name" value="MetI-like_sf"/>
</dbReference>
<feature type="transmembrane region" description="Helical" evidence="7">
    <location>
        <begin position="110"/>
        <end position="129"/>
    </location>
</feature>
<evidence type="ECO:0000256" key="3">
    <source>
        <dbReference type="ARBA" id="ARBA00022475"/>
    </source>
</evidence>
<name>A0A6L9XUR0_9MICO</name>
<dbReference type="InterPro" id="IPR000515">
    <property type="entry name" value="MetI-like"/>
</dbReference>
<dbReference type="RefSeq" id="WP_163287856.1">
    <property type="nucleotide sequence ID" value="NZ_JAAGWY010000001.1"/>
</dbReference>
<evidence type="ECO:0000313" key="11">
    <source>
        <dbReference type="Proteomes" id="UP000474967"/>
    </source>
</evidence>
<reference evidence="10 11" key="1">
    <citation type="journal article" date="2014" name="J. Microbiol.">
        <title>Diaminobutyricibacter tongyongensis gen. nov., sp. nov. and Homoserinibacter gongjuensis gen. nov., sp. nov. belong to the family Microbacteriaceae.</title>
        <authorList>
            <person name="Kim S.J."/>
            <person name="Ahn J.H."/>
            <person name="Weon H.Y."/>
            <person name="Hamada M."/>
            <person name="Suzuki K."/>
            <person name="Kwon S.W."/>
        </authorList>
    </citation>
    <scope>NUCLEOTIDE SEQUENCE [LARGE SCALE GENOMIC DNA]</scope>
    <source>
        <strain evidence="10 11">NBRC 108724</strain>
    </source>
</reference>
<comment type="similarity">
    <text evidence="7">Belongs to the binding-protein-dependent transport system permease family.</text>
</comment>
<sequence>MTSTSPAVDRLAPSREIGARRDDAGSSGHNAARRNKTVKATARRTTFVIVAIAASFLFLLPIIWIFTTAFKPTSEIFAIPPTLLPSSPTTANFQSVFTDGVILKMFGNSLFVGLGATVVSLVLGVPAAFGFAKFRYRMSGILLGGALVTRMFPPVALALPFFLEFRQLGLINNTAGLIIAYIPIVLPLIIWMLEGFFRDFPDEILEAARLDGLGTLASLWKIVLPLARPAIGVAALFGFLAAWNEFVIALSLTKTPDAQTMPVGIASYITQFQTIWGQMTAASVIYLLPVLVVTLIAQRGIISGLMSGATKG</sequence>
<evidence type="ECO:0000256" key="4">
    <source>
        <dbReference type="ARBA" id="ARBA00022692"/>
    </source>
</evidence>
<dbReference type="Pfam" id="PF00528">
    <property type="entry name" value="BPD_transp_1"/>
    <property type="match status" value="1"/>
</dbReference>
<dbReference type="AlphaFoldDB" id="A0A6L9XUR0"/>
<gene>
    <name evidence="10" type="ORF">G3T36_02640</name>
</gene>
<feature type="transmembrane region" description="Helical" evidence="7">
    <location>
        <begin position="175"/>
        <end position="197"/>
    </location>
</feature>
<feature type="region of interest" description="Disordered" evidence="8">
    <location>
        <begin position="1"/>
        <end position="35"/>
    </location>
</feature>
<evidence type="ECO:0000256" key="5">
    <source>
        <dbReference type="ARBA" id="ARBA00022989"/>
    </source>
</evidence>
<keyword evidence="11" id="KW-1185">Reference proteome</keyword>